<dbReference type="Gene3D" id="1.10.8.430">
    <property type="entry name" value="Helical domain of apoptotic protease-activating factors"/>
    <property type="match status" value="1"/>
</dbReference>
<dbReference type="GO" id="GO:0042742">
    <property type="term" value="P:defense response to bacterium"/>
    <property type="evidence" value="ECO:0007669"/>
    <property type="project" value="UniProtKB-ARBA"/>
</dbReference>
<dbReference type="PRINTS" id="PR00364">
    <property type="entry name" value="DISEASERSIST"/>
</dbReference>
<dbReference type="Gene3D" id="1.20.5.4130">
    <property type="match status" value="1"/>
</dbReference>
<dbReference type="AlphaFoldDB" id="A0AAV8F1Q3"/>
<dbReference type="GO" id="GO:0002758">
    <property type="term" value="P:innate immune response-activating signaling pathway"/>
    <property type="evidence" value="ECO:0007669"/>
    <property type="project" value="UniProtKB-ARBA"/>
</dbReference>
<feature type="domain" description="R13L1/DRL21-like LRR repeat region" evidence="11">
    <location>
        <begin position="734"/>
        <end position="861"/>
    </location>
</feature>
<evidence type="ECO:0000256" key="1">
    <source>
        <dbReference type="ARBA" id="ARBA00008894"/>
    </source>
</evidence>
<protein>
    <submittedName>
        <fullName evidence="12">Disease resistance protein (CC-NBS-LRR class) family</fullName>
    </submittedName>
</protein>
<evidence type="ECO:0000256" key="3">
    <source>
        <dbReference type="ARBA" id="ARBA00022737"/>
    </source>
</evidence>
<dbReference type="SUPFAM" id="SSF52540">
    <property type="entry name" value="P-loop containing nucleoside triphosphate hydrolases"/>
    <property type="match status" value="1"/>
</dbReference>
<dbReference type="Pfam" id="PF18052">
    <property type="entry name" value="Rx_N"/>
    <property type="match status" value="1"/>
</dbReference>
<evidence type="ECO:0000256" key="2">
    <source>
        <dbReference type="ARBA" id="ARBA00022614"/>
    </source>
</evidence>
<dbReference type="Pfam" id="PF25019">
    <property type="entry name" value="LRR_R13L1-DRL21"/>
    <property type="match status" value="1"/>
</dbReference>
<dbReference type="EMBL" id="JAMFTS010000002">
    <property type="protein sequence ID" value="KAJ4787327.1"/>
    <property type="molecule type" value="Genomic_DNA"/>
</dbReference>
<dbReference type="PANTHER" id="PTHR36766:SF60">
    <property type="entry name" value="NB-ARC DOMAIN-CONTAINING PROTEIN"/>
    <property type="match status" value="1"/>
</dbReference>
<evidence type="ECO:0000256" key="4">
    <source>
        <dbReference type="ARBA" id="ARBA00022741"/>
    </source>
</evidence>
<dbReference type="SUPFAM" id="SSF52058">
    <property type="entry name" value="L domain-like"/>
    <property type="match status" value="1"/>
</dbReference>
<keyword evidence="5" id="KW-0611">Plant defense</keyword>
<evidence type="ECO:0000313" key="12">
    <source>
        <dbReference type="EMBL" id="KAJ4787327.1"/>
    </source>
</evidence>
<sequence length="1189" mass="136645">MGFITAAIGVGWVVSPVISLVINKIASHIEKKYFKNSETGKYLKEMQTSLQEIHVIMVRVEKQRIENHEQLQLVQGIKDAIYEAEDVMNEFEYNLLDVEKSVEQQKLDTAASGSSCTHVALSVYDTFTEKRKELRKELSEYLDWPILGDKEFKKKVKEVSESLVRAKDSSKILYNSMKIDTFTNIQFPEQENELPTSSEISDKIVGRKEEREKIIELLFEKNKITPTIIQIEGPGGIGKTTLARLVYHDPRITESKEQDSFELKMWLSVSENFDSVKLTKEMLSYVSPDFSPSNTNFNLLQKELKEKLTSKRILLVLDNVWYVKDVNKKSSFEQNWLQFLAPLEKTKTGSKIIVTTREGAVDTTLESFGSLEVITLGGLNDANSWSLLQLKAFGRKNQHNRHILEPIGQELIKNLKGFPLAIRVVGTELRGKSDTEEWKRILNDNAILDKSDIMDILLRSYEHLPNYLQPCFAYCSLFPKGYYLKQDRLVHMWIAQGFVHPRKQKSPVEIGNSYFNELIDRSFIQLIKRGKKEYYMMHDLMNDLACHVSQGECYKLKEGDTLENLGSVRHLSVTAGEHAQLVNIRGLDKLRTFILLSSFDGPLIFLSYPNEVDVAEEIFIKMKKIRVLDINCNLDKLPNIGECKLLHYLCFRNGRFNLAPDTFSKIRLLTVLFIRKGRSFDLALPQSICCMSRLEFINTSKSIKMDLSGRVQLHSVWRGGHAVFNVKKKQGWELDHLRDFNNIKDSLVIGGLQNVASREKTIEAQLGSKKYVTELRLSWDRGSREVKSNIVHNEILEALRPHPNIETLEICNYPGDELPSWLESNWLSRLTYLRLDGYNSGFKMLPALGQFSQLKRLRLAHITTVSRIGDEFCGNGIFSSLEELQFFSVVGLEEWSSPCGVGSFPKLRYVELNTCPNLFSLPEMESFSSLRSIDIWNCPKIRSLPKLPVSLQDLRVKGLHPDLKQFYDNDIFPSLEELYIYDMKDLEEWSSPCGVYSFPKLRKIDLWDCRNLLSLPEMESFYSLESVDIRDCPKIRLLPKLPVSLLSLAVQGLHPDLKQFYGNDIFPSLKELYIANMKGLQEWSSPREVHSFPKLRNVVLYRCPDLFHLSEIESLCSLESIDIRNCPKIRSLPKLPVSLRYIHIKKVHPDLEEQLGNKNGPEWDKVAAVSGCCCHIKRAGTWVVIQYGK</sequence>
<feature type="domain" description="Disease resistance N-terminal" evidence="8">
    <location>
        <begin position="17"/>
        <end position="101"/>
    </location>
</feature>
<dbReference type="GO" id="GO:0009626">
    <property type="term" value="P:plant-type hypersensitive response"/>
    <property type="evidence" value="ECO:0007669"/>
    <property type="project" value="UniProtKB-ARBA"/>
</dbReference>
<evidence type="ECO:0000256" key="6">
    <source>
        <dbReference type="ARBA" id="ARBA00022840"/>
    </source>
</evidence>
<keyword evidence="2" id="KW-0433">Leucine-rich repeat</keyword>
<dbReference type="InterPro" id="IPR042197">
    <property type="entry name" value="Apaf_helical"/>
</dbReference>
<keyword evidence="13" id="KW-1185">Reference proteome</keyword>
<dbReference type="SUPFAM" id="SSF52047">
    <property type="entry name" value="RNI-like"/>
    <property type="match status" value="1"/>
</dbReference>
<dbReference type="InterPro" id="IPR056789">
    <property type="entry name" value="LRR_R13L1-DRL21"/>
</dbReference>
<dbReference type="GO" id="GO:0005524">
    <property type="term" value="F:ATP binding"/>
    <property type="evidence" value="ECO:0007669"/>
    <property type="project" value="UniProtKB-KW"/>
</dbReference>
<evidence type="ECO:0000259" key="11">
    <source>
        <dbReference type="Pfam" id="PF25019"/>
    </source>
</evidence>
<dbReference type="FunFam" id="1.10.10.10:FF:000322">
    <property type="entry name" value="Probable disease resistance protein At1g63360"/>
    <property type="match status" value="1"/>
</dbReference>
<comment type="caution">
    <text evidence="12">The sequence shown here is derived from an EMBL/GenBank/DDBJ whole genome shotgun (WGS) entry which is preliminary data.</text>
</comment>
<dbReference type="Proteomes" id="UP001140206">
    <property type="component" value="Chromosome 2"/>
</dbReference>
<evidence type="ECO:0000259" key="8">
    <source>
        <dbReference type="Pfam" id="PF18052"/>
    </source>
</evidence>
<keyword evidence="3" id="KW-0677">Repeat</keyword>
<evidence type="ECO:0000259" key="10">
    <source>
        <dbReference type="Pfam" id="PF23559"/>
    </source>
</evidence>
<organism evidence="12 13">
    <name type="scientific">Rhynchospora pubera</name>
    <dbReference type="NCBI Taxonomy" id="906938"/>
    <lineage>
        <taxon>Eukaryota</taxon>
        <taxon>Viridiplantae</taxon>
        <taxon>Streptophyta</taxon>
        <taxon>Embryophyta</taxon>
        <taxon>Tracheophyta</taxon>
        <taxon>Spermatophyta</taxon>
        <taxon>Magnoliopsida</taxon>
        <taxon>Liliopsida</taxon>
        <taxon>Poales</taxon>
        <taxon>Cyperaceae</taxon>
        <taxon>Cyperoideae</taxon>
        <taxon>Rhynchosporeae</taxon>
        <taxon>Rhynchospora</taxon>
    </lineage>
</organism>
<dbReference type="InterPro" id="IPR058922">
    <property type="entry name" value="WHD_DRP"/>
</dbReference>
<dbReference type="InterPro" id="IPR032675">
    <property type="entry name" value="LRR_dom_sf"/>
</dbReference>
<dbReference type="InterPro" id="IPR027417">
    <property type="entry name" value="P-loop_NTPase"/>
</dbReference>
<dbReference type="InterPro" id="IPR041118">
    <property type="entry name" value="Rx_N"/>
</dbReference>
<feature type="domain" description="NB-ARC" evidence="7">
    <location>
        <begin position="209"/>
        <end position="396"/>
    </location>
</feature>
<evidence type="ECO:0000256" key="5">
    <source>
        <dbReference type="ARBA" id="ARBA00022821"/>
    </source>
</evidence>
<dbReference type="InterPro" id="IPR002182">
    <property type="entry name" value="NB-ARC"/>
</dbReference>
<dbReference type="InterPro" id="IPR057135">
    <property type="entry name" value="At4g27190-like_LRR"/>
</dbReference>
<dbReference type="Gene3D" id="3.40.50.300">
    <property type="entry name" value="P-loop containing nucleotide triphosphate hydrolases"/>
    <property type="match status" value="1"/>
</dbReference>
<evidence type="ECO:0000259" key="7">
    <source>
        <dbReference type="Pfam" id="PF00931"/>
    </source>
</evidence>
<comment type="similarity">
    <text evidence="1">Belongs to the disease resistance NB-LRR family.</text>
</comment>
<dbReference type="InterPro" id="IPR036388">
    <property type="entry name" value="WH-like_DNA-bd_sf"/>
</dbReference>
<evidence type="ECO:0000259" key="9">
    <source>
        <dbReference type="Pfam" id="PF23247"/>
    </source>
</evidence>
<feature type="domain" description="Disease resistance protein At4g27190-like leucine-rich repeats" evidence="9">
    <location>
        <begin position="895"/>
        <end position="1032"/>
    </location>
</feature>
<keyword evidence="6" id="KW-0067">ATP-binding</keyword>
<gene>
    <name evidence="12" type="ORF">LUZ62_038573</name>
</gene>
<proteinExistence type="inferred from homology"/>
<name>A0AAV8F1Q3_9POAL</name>
<accession>A0AAV8F1Q3</accession>
<dbReference type="Pfam" id="PF23559">
    <property type="entry name" value="WHD_DRP"/>
    <property type="match status" value="1"/>
</dbReference>
<dbReference type="GO" id="GO:0043531">
    <property type="term" value="F:ADP binding"/>
    <property type="evidence" value="ECO:0007669"/>
    <property type="project" value="InterPro"/>
</dbReference>
<dbReference type="Gene3D" id="1.10.10.10">
    <property type="entry name" value="Winged helix-like DNA-binding domain superfamily/Winged helix DNA-binding domain"/>
    <property type="match status" value="1"/>
</dbReference>
<dbReference type="PANTHER" id="PTHR36766">
    <property type="entry name" value="PLANT BROAD-SPECTRUM MILDEW RESISTANCE PROTEIN RPW8"/>
    <property type="match status" value="1"/>
</dbReference>
<dbReference type="Pfam" id="PF23247">
    <property type="entry name" value="LRR_RPS2"/>
    <property type="match status" value="1"/>
</dbReference>
<dbReference type="Gene3D" id="3.80.10.10">
    <property type="entry name" value="Ribonuclease Inhibitor"/>
    <property type="match status" value="3"/>
</dbReference>
<dbReference type="Pfam" id="PF00931">
    <property type="entry name" value="NB-ARC"/>
    <property type="match status" value="1"/>
</dbReference>
<keyword evidence="4" id="KW-0547">Nucleotide-binding</keyword>
<feature type="domain" description="Disease resistance protein winged helix" evidence="10">
    <location>
        <begin position="477"/>
        <end position="545"/>
    </location>
</feature>
<evidence type="ECO:0000313" key="13">
    <source>
        <dbReference type="Proteomes" id="UP001140206"/>
    </source>
</evidence>
<reference evidence="12" key="1">
    <citation type="submission" date="2022-08" db="EMBL/GenBank/DDBJ databases">
        <authorList>
            <person name="Marques A."/>
        </authorList>
    </citation>
    <scope>NUCLEOTIDE SEQUENCE</scope>
    <source>
        <strain evidence="12">RhyPub2mFocal</strain>
        <tissue evidence="12">Leaves</tissue>
    </source>
</reference>